<dbReference type="RefSeq" id="WP_014770044.1">
    <property type="nucleotide sequence ID" value="NC_018002.1"/>
</dbReference>
<dbReference type="eggNOG" id="COG0726">
    <property type="taxonomic scope" value="Bacteria"/>
</dbReference>
<dbReference type="InterPro" id="IPR002509">
    <property type="entry name" value="NODB_dom"/>
</dbReference>
<dbReference type="STRING" id="760154.Sulba_1888"/>
<evidence type="ECO:0000313" key="4">
    <source>
        <dbReference type="EMBL" id="AFL69168.1"/>
    </source>
</evidence>
<dbReference type="Proteomes" id="UP000006176">
    <property type="component" value="Chromosome"/>
</dbReference>
<gene>
    <name evidence="4" type="ordered locus">Sulba_1888</name>
</gene>
<dbReference type="InterPro" id="IPR011330">
    <property type="entry name" value="Glyco_hydro/deAcase_b/a-brl"/>
</dbReference>
<dbReference type="GO" id="GO:0016798">
    <property type="term" value="F:hydrolase activity, acting on glycosyl bonds"/>
    <property type="evidence" value="ECO:0007669"/>
    <property type="project" value="UniProtKB-KW"/>
</dbReference>
<feature type="domain" description="NodB homology" evidence="3">
    <location>
        <begin position="46"/>
        <end position="241"/>
    </location>
</feature>
<dbReference type="CDD" id="cd10918">
    <property type="entry name" value="CE4_NodB_like_5s_6s"/>
    <property type="match status" value="1"/>
</dbReference>
<accession>I3XYZ4</accession>
<dbReference type="HOGENOM" id="CLU_030024_3_3_7"/>
<name>I3XYZ4_SULBS</name>
<keyword evidence="4" id="KW-0119">Carbohydrate metabolism</keyword>
<dbReference type="GO" id="GO:0016810">
    <property type="term" value="F:hydrolase activity, acting on carbon-nitrogen (but not peptide) bonds"/>
    <property type="evidence" value="ECO:0007669"/>
    <property type="project" value="InterPro"/>
</dbReference>
<dbReference type="InterPro" id="IPR051398">
    <property type="entry name" value="Polysacch_Deacetylase"/>
</dbReference>
<keyword evidence="4" id="KW-0326">Glycosidase</keyword>
<dbReference type="PANTHER" id="PTHR34216">
    <property type="match status" value="1"/>
</dbReference>
<keyword evidence="4" id="KW-0378">Hydrolase</keyword>
<comment type="subcellular location">
    <subcellularLocation>
        <location evidence="1">Secreted</location>
    </subcellularLocation>
</comment>
<dbReference type="PATRIC" id="fig|760154.4.peg.1885"/>
<evidence type="ECO:0000256" key="2">
    <source>
        <dbReference type="ARBA" id="ARBA00022729"/>
    </source>
</evidence>
<evidence type="ECO:0000313" key="5">
    <source>
        <dbReference type="Proteomes" id="UP000006176"/>
    </source>
</evidence>
<proteinExistence type="predicted"/>
<evidence type="ECO:0000259" key="3">
    <source>
        <dbReference type="PROSITE" id="PS51677"/>
    </source>
</evidence>
<protein>
    <submittedName>
        <fullName evidence="4">Putative xylanase/chitin deacetylase</fullName>
    </submittedName>
</protein>
<keyword evidence="2" id="KW-0732">Signal</keyword>
<keyword evidence="4" id="KW-0858">Xylan degradation</keyword>
<dbReference type="GO" id="GO:0045493">
    <property type="term" value="P:xylan catabolic process"/>
    <property type="evidence" value="ECO:0007669"/>
    <property type="project" value="UniProtKB-KW"/>
</dbReference>
<dbReference type="SUPFAM" id="SSF88713">
    <property type="entry name" value="Glycoside hydrolase/deacetylase"/>
    <property type="match status" value="1"/>
</dbReference>
<dbReference type="Pfam" id="PF01522">
    <property type="entry name" value="Polysacc_deac_1"/>
    <property type="match status" value="1"/>
</dbReference>
<dbReference type="AlphaFoldDB" id="I3XYZ4"/>
<dbReference type="PANTHER" id="PTHR34216:SF3">
    <property type="entry name" value="POLY-BETA-1,6-N-ACETYL-D-GLUCOSAMINE N-DEACETYLASE"/>
    <property type="match status" value="1"/>
</dbReference>
<dbReference type="PROSITE" id="PS51677">
    <property type="entry name" value="NODB"/>
    <property type="match status" value="1"/>
</dbReference>
<organism evidence="4 5">
    <name type="scientific">Sulfurospirillum barnesii (strain ATCC 700032 / DSM 10660 / SES-3)</name>
    <dbReference type="NCBI Taxonomy" id="760154"/>
    <lineage>
        <taxon>Bacteria</taxon>
        <taxon>Pseudomonadati</taxon>
        <taxon>Campylobacterota</taxon>
        <taxon>Epsilonproteobacteria</taxon>
        <taxon>Campylobacterales</taxon>
        <taxon>Sulfurospirillaceae</taxon>
        <taxon>Sulfurospirillum</taxon>
    </lineage>
</organism>
<sequence>MLLINMMYHHANKDVFSNSVEMLEAHFSYIKEHYACVLPGESITQTSVCLTFDDGYCDFYFLVYPLLKKYHLKALLAFSSAYLIPNSALLPEERMAFSHKEAHANYKKGTFCTIEELKEMVDSGHIMIASHAHSHTNLCLPNTDLELEIKTSKTLLEEALGIEVFSFVFPFGKYNATVLKETQKHYRFIFRIGNAVQSDFSGIRGLNYRINGDGMPTPHALFAPKNLMRFWFKGFLKKVLG</sequence>
<dbReference type="EMBL" id="CP003333">
    <property type="protein sequence ID" value="AFL69168.1"/>
    <property type="molecule type" value="Genomic_DNA"/>
</dbReference>
<evidence type="ECO:0000256" key="1">
    <source>
        <dbReference type="ARBA" id="ARBA00004613"/>
    </source>
</evidence>
<dbReference type="Gene3D" id="3.20.20.370">
    <property type="entry name" value="Glycoside hydrolase/deacetylase"/>
    <property type="match status" value="1"/>
</dbReference>
<dbReference type="KEGG" id="sba:Sulba_1888"/>
<keyword evidence="5" id="KW-1185">Reference proteome</keyword>
<dbReference type="GO" id="GO:0005576">
    <property type="term" value="C:extracellular region"/>
    <property type="evidence" value="ECO:0007669"/>
    <property type="project" value="UniProtKB-SubCell"/>
</dbReference>
<keyword evidence="4" id="KW-0624">Polysaccharide degradation</keyword>
<reference evidence="4 5" key="1">
    <citation type="submission" date="2012-06" db="EMBL/GenBank/DDBJ databases">
        <title>Complete sequence of Sulfurospirillum barnesii SES-3.</title>
        <authorList>
            <consortium name="US DOE Joint Genome Institute"/>
            <person name="Lucas S."/>
            <person name="Han J."/>
            <person name="Lapidus A."/>
            <person name="Cheng J.-F."/>
            <person name="Goodwin L."/>
            <person name="Pitluck S."/>
            <person name="Peters L."/>
            <person name="Ovchinnikova G."/>
            <person name="Lu M."/>
            <person name="Detter J.C."/>
            <person name="Han C."/>
            <person name="Tapia R."/>
            <person name="Land M."/>
            <person name="Hauser L."/>
            <person name="Kyrpides N."/>
            <person name="Ivanova N."/>
            <person name="Pagani I."/>
            <person name="Stolz J."/>
            <person name="Arkin A."/>
            <person name="Dehal P."/>
            <person name="Oremland R."/>
            <person name="Saltikov C."/>
            <person name="Basu P."/>
            <person name="Hollibaugh J."/>
            <person name="Newman D."/>
            <person name="Stolyar S."/>
            <person name="Hazen T."/>
            <person name="Woyke T."/>
        </authorList>
    </citation>
    <scope>NUCLEOTIDE SEQUENCE [LARGE SCALE GENOMIC DNA]</scope>
    <source>
        <strain evidence="5">ATCC 700032 / DSM 10660 / SES-3</strain>
    </source>
</reference>